<keyword evidence="2" id="KW-1185">Reference proteome</keyword>
<dbReference type="AlphaFoldDB" id="A0A5J9UP72"/>
<reference evidence="1 2" key="1">
    <citation type="journal article" date="2019" name="Sci. Rep.">
        <title>A high-quality genome of Eragrostis curvula grass provides insights into Poaceae evolution and supports new strategies to enhance forage quality.</title>
        <authorList>
            <person name="Carballo J."/>
            <person name="Santos B.A.C.M."/>
            <person name="Zappacosta D."/>
            <person name="Garbus I."/>
            <person name="Selva J.P."/>
            <person name="Gallo C.A."/>
            <person name="Diaz A."/>
            <person name="Albertini E."/>
            <person name="Caccamo M."/>
            <person name="Echenique V."/>
        </authorList>
    </citation>
    <scope>NUCLEOTIDE SEQUENCE [LARGE SCALE GENOMIC DNA]</scope>
    <source>
        <strain evidence="2">cv. Victoria</strain>
        <tissue evidence="1">Leaf</tissue>
    </source>
</reference>
<name>A0A5J9UP72_9POAL</name>
<dbReference type="Proteomes" id="UP000324897">
    <property type="component" value="Chromosome 2"/>
</dbReference>
<dbReference type="Gramene" id="TVU24987">
    <property type="protein sequence ID" value="TVU24987"/>
    <property type="gene ID" value="EJB05_27460"/>
</dbReference>
<evidence type="ECO:0000313" key="1">
    <source>
        <dbReference type="EMBL" id="TVU24987.1"/>
    </source>
</evidence>
<evidence type="ECO:0000313" key="2">
    <source>
        <dbReference type="Proteomes" id="UP000324897"/>
    </source>
</evidence>
<accession>A0A5J9UP72</accession>
<protein>
    <submittedName>
        <fullName evidence="1">Uncharacterized protein</fullName>
    </submittedName>
</protein>
<organism evidence="1 2">
    <name type="scientific">Eragrostis curvula</name>
    <name type="common">weeping love grass</name>
    <dbReference type="NCBI Taxonomy" id="38414"/>
    <lineage>
        <taxon>Eukaryota</taxon>
        <taxon>Viridiplantae</taxon>
        <taxon>Streptophyta</taxon>
        <taxon>Embryophyta</taxon>
        <taxon>Tracheophyta</taxon>
        <taxon>Spermatophyta</taxon>
        <taxon>Magnoliopsida</taxon>
        <taxon>Liliopsida</taxon>
        <taxon>Poales</taxon>
        <taxon>Poaceae</taxon>
        <taxon>PACMAD clade</taxon>
        <taxon>Chloridoideae</taxon>
        <taxon>Eragrostideae</taxon>
        <taxon>Eragrostidinae</taxon>
        <taxon>Eragrostis</taxon>
    </lineage>
</organism>
<feature type="non-terminal residue" evidence="1">
    <location>
        <position position="1"/>
    </location>
</feature>
<sequence length="151" mass="16396">MARRAAASGAGPAREVRGGGWICSGEAAWEAQGGRQSREASPSTAFAVAALLLLSRHREQAVRHQHDIQRAGRSCRPGLCFLKQLLILTATAILYKQGKSEFAGSAIVKLEGTKGVERELSRAEFWLRLRLCVVSLEESCKHNLQTVLLAS</sequence>
<gene>
    <name evidence="1" type="ORF">EJB05_27460</name>
</gene>
<dbReference type="EMBL" id="RWGY01000013">
    <property type="protein sequence ID" value="TVU24987.1"/>
    <property type="molecule type" value="Genomic_DNA"/>
</dbReference>
<proteinExistence type="predicted"/>
<comment type="caution">
    <text evidence="1">The sequence shown here is derived from an EMBL/GenBank/DDBJ whole genome shotgun (WGS) entry which is preliminary data.</text>
</comment>